<dbReference type="EMBL" id="BMOQ01000008">
    <property type="protein sequence ID" value="GGN24919.1"/>
    <property type="molecule type" value="Genomic_DNA"/>
</dbReference>
<organism evidence="1 2">
    <name type="scientific">Halarchaeum nitratireducens</name>
    <dbReference type="NCBI Taxonomy" id="489913"/>
    <lineage>
        <taxon>Archaea</taxon>
        <taxon>Methanobacteriati</taxon>
        <taxon>Methanobacteriota</taxon>
        <taxon>Stenosarchaea group</taxon>
        <taxon>Halobacteria</taxon>
        <taxon>Halobacteriales</taxon>
        <taxon>Halobacteriaceae</taxon>
    </lineage>
</organism>
<evidence type="ECO:0000313" key="2">
    <source>
        <dbReference type="Proteomes" id="UP000608850"/>
    </source>
</evidence>
<proteinExistence type="predicted"/>
<dbReference type="RefSeq" id="WP_229772903.1">
    <property type="nucleotide sequence ID" value="NZ_BMOQ01000008.1"/>
</dbReference>
<reference evidence="1 2" key="1">
    <citation type="journal article" date="2019" name="Int. J. Syst. Evol. Microbiol.">
        <title>The Global Catalogue of Microorganisms (GCM) 10K type strain sequencing project: providing services to taxonomists for standard genome sequencing and annotation.</title>
        <authorList>
            <consortium name="The Broad Institute Genomics Platform"/>
            <consortium name="The Broad Institute Genome Sequencing Center for Infectious Disease"/>
            <person name="Wu L."/>
            <person name="Ma J."/>
        </authorList>
    </citation>
    <scope>NUCLEOTIDE SEQUENCE [LARGE SCALE GENOMIC DNA]</scope>
    <source>
        <strain evidence="1 2">JCM 16331</strain>
    </source>
</reference>
<comment type="caution">
    <text evidence="1">The sequence shown here is derived from an EMBL/GenBank/DDBJ whole genome shotgun (WGS) entry which is preliminary data.</text>
</comment>
<dbReference type="Proteomes" id="UP000608850">
    <property type="component" value="Unassembled WGS sequence"/>
</dbReference>
<accession>A0A830GDR7</accession>
<gene>
    <name evidence="1" type="ORF">GCM10009021_28480</name>
</gene>
<sequence>MVRAWVTTMSTDLEAVVNPLAAACESGYVPDELRVLRNPGVGDRFDTITSMMERVVVEYGGDDPTLEVTDLDSETDFEGIVEHFRTPIEAMDDAACVAT</sequence>
<evidence type="ECO:0000313" key="1">
    <source>
        <dbReference type="EMBL" id="GGN24919.1"/>
    </source>
</evidence>
<dbReference type="AlphaFoldDB" id="A0A830GDR7"/>
<protein>
    <submittedName>
        <fullName evidence="1">Uncharacterized protein</fullName>
    </submittedName>
</protein>
<name>A0A830GDR7_9EURY</name>
<keyword evidence="2" id="KW-1185">Reference proteome</keyword>